<dbReference type="GeneID" id="2900040"/>
<feature type="region of interest" description="Disordered" evidence="6">
    <location>
        <begin position="465"/>
        <end position="545"/>
    </location>
</feature>
<protein>
    <submittedName>
        <fullName evidence="7">DEHA2C13464p</fullName>
    </submittedName>
</protein>
<dbReference type="KEGG" id="dha:DEHA2C13464g"/>
<gene>
    <name evidence="7" type="ordered locus">DEHA2C13464g</name>
</gene>
<evidence type="ECO:0000256" key="2">
    <source>
        <dbReference type="ARBA" id="ARBA00022679"/>
    </source>
</evidence>
<feature type="compositionally biased region" description="Acidic residues" evidence="6">
    <location>
        <begin position="465"/>
        <end position="475"/>
    </location>
</feature>
<dbReference type="Gene3D" id="3.40.50.10330">
    <property type="entry name" value="Probable inorganic polyphosphate/atp-NAD kinase, domain 1"/>
    <property type="match status" value="1"/>
</dbReference>
<dbReference type="GO" id="GO:0019674">
    <property type="term" value="P:NAD+ metabolic process"/>
    <property type="evidence" value="ECO:0007669"/>
    <property type="project" value="InterPro"/>
</dbReference>
<evidence type="ECO:0000256" key="1">
    <source>
        <dbReference type="ARBA" id="ARBA00010995"/>
    </source>
</evidence>
<dbReference type="InParanoid" id="Q6BU55"/>
<evidence type="ECO:0000256" key="6">
    <source>
        <dbReference type="SAM" id="MobiDB-lite"/>
    </source>
</evidence>
<dbReference type="InterPro" id="IPR017438">
    <property type="entry name" value="ATP-NAD_kinase_N"/>
</dbReference>
<feature type="compositionally biased region" description="Low complexity" evidence="6">
    <location>
        <begin position="508"/>
        <end position="523"/>
    </location>
</feature>
<dbReference type="SUPFAM" id="SSF111331">
    <property type="entry name" value="NAD kinase/diacylglycerol kinase-like"/>
    <property type="match status" value="1"/>
</dbReference>
<dbReference type="VEuPathDB" id="FungiDB:DEHA2C13464g"/>
<dbReference type="PANTHER" id="PTHR20275">
    <property type="entry name" value="NAD KINASE"/>
    <property type="match status" value="1"/>
</dbReference>
<dbReference type="OrthoDB" id="24581at2759"/>
<accession>Q6BU55</accession>
<evidence type="ECO:0000256" key="4">
    <source>
        <dbReference type="ARBA" id="ARBA00022857"/>
    </source>
</evidence>
<reference evidence="7 8" key="1">
    <citation type="journal article" date="2004" name="Nature">
        <title>Genome evolution in yeasts.</title>
        <authorList>
            <consortium name="Genolevures"/>
            <person name="Dujon B."/>
            <person name="Sherman D."/>
            <person name="Fischer G."/>
            <person name="Durrens P."/>
            <person name="Casaregola S."/>
            <person name="Lafontaine I."/>
            <person name="de Montigny J."/>
            <person name="Marck C."/>
            <person name="Neuveglise C."/>
            <person name="Talla E."/>
            <person name="Goffard N."/>
            <person name="Frangeul L."/>
            <person name="Aigle M."/>
            <person name="Anthouard V."/>
            <person name="Babour A."/>
            <person name="Barbe V."/>
            <person name="Barnay S."/>
            <person name="Blanchin S."/>
            <person name="Beckerich J.M."/>
            <person name="Beyne E."/>
            <person name="Bleykasten C."/>
            <person name="Boisrame A."/>
            <person name="Boyer J."/>
            <person name="Cattolico L."/>
            <person name="Confanioleri F."/>
            <person name="de Daruvar A."/>
            <person name="Despons L."/>
            <person name="Fabre E."/>
            <person name="Fairhead C."/>
            <person name="Ferry-Dumazet H."/>
            <person name="Groppi A."/>
            <person name="Hantraye F."/>
            <person name="Hennequin C."/>
            <person name="Jauniaux N."/>
            <person name="Joyet P."/>
            <person name="Kachouri R."/>
            <person name="Kerrest A."/>
            <person name="Koszul R."/>
            <person name="Lemaire M."/>
            <person name="Lesur I."/>
            <person name="Ma L."/>
            <person name="Muller H."/>
            <person name="Nicaud J.M."/>
            <person name="Nikolski M."/>
            <person name="Oztas S."/>
            <person name="Ozier-Kalogeropoulos O."/>
            <person name="Pellenz S."/>
            <person name="Potier S."/>
            <person name="Richard G.F."/>
            <person name="Straub M.L."/>
            <person name="Suleau A."/>
            <person name="Swennene D."/>
            <person name="Tekaia F."/>
            <person name="Wesolowski-Louvel M."/>
            <person name="Westhof E."/>
            <person name="Wirth B."/>
            <person name="Zeniou-Meyer M."/>
            <person name="Zivanovic I."/>
            <person name="Bolotin-Fukuhara M."/>
            <person name="Thierry A."/>
            <person name="Bouchier C."/>
            <person name="Caudron B."/>
            <person name="Scarpelli C."/>
            <person name="Gaillardin C."/>
            <person name="Weissenbach J."/>
            <person name="Wincker P."/>
            <person name="Souciet J.L."/>
        </authorList>
    </citation>
    <scope>NUCLEOTIDE SEQUENCE [LARGE SCALE GENOMIC DNA]</scope>
    <source>
        <strain evidence="8">ATCC 36239 / CBS 767 / BCRC 21394 / JCM 1990 / NBRC 0083 / IGC 2968</strain>
    </source>
</reference>
<dbReference type="FunFam" id="2.60.200.30:FF:000005">
    <property type="entry name" value="NAD+ kinase Utr1"/>
    <property type="match status" value="1"/>
</dbReference>
<dbReference type="InterPro" id="IPR002504">
    <property type="entry name" value="NADK"/>
</dbReference>
<feature type="compositionally biased region" description="Polar residues" evidence="6">
    <location>
        <begin position="8"/>
        <end position="17"/>
    </location>
</feature>
<dbReference type="PANTHER" id="PTHR20275:SF0">
    <property type="entry name" value="NAD KINASE"/>
    <property type="match status" value="1"/>
</dbReference>
<dbReference type="EMBL" id="CR382135">
    <property type="protein sequence ID" value="CAG86341.2"/>
    <property type="molecule type" value="Genomic_DNA"/>
</dbReference>
<evidence type="ECO:0000313" key="8">
    <source>
        <dbReference type="Proteomes" id="UP000000599"/>
    </source>
</evidence>
<dbReference type="InterPro" id="IPR017437">
    <property type="entry name" value="ATP-NAD_kinase_PpnK-typ_C"/>
</dbReference>
<evidence type="ECO:0000256" key="5">
    <source>
        <dbReference type="ARBA" id="ARBA00023027"/>
    </source>
</evidence>
<dbReference type="GO" id="GO:0006741">
    <property type="term" value="P:NADP+ biosynthetic process"/>
    <property type="evidence" value="ECO:0007669"/>
    <property type="project" value="InterPro"/>
</dbReference>
<evidence type="ECO:0000256" key="3">
    <source>
        <dbReference type="ARBA" id="ARBA00022777"/>
    </source>
</evidence>
<dbReference type="OMA" id="MRMRLCC"/>
<dbReference type="Pfam" id="PF01513">
    <property type="entry name" value="NAD_kinase"/>
    <property type="match status" value="1"/>
</dbReference>
<keyword evidence="4" id="KW-0521">NADP</keyword>
<proteinExistence type="inferred from homology"/>
<dbReference type="GO" id="GO:0003951">
    <property type="term" value="F:NAD+ kinase activity"/>
    <property type="evidence" value="ECO:0007669"/>
    <property type="project" value="InterPro"/>
</dbReference>
<name>Q6BU55_DEBHA</name>
<evidence type="ECO:0000313" key="7">
    <source>
        <dbReference type="EMBL" id="CAG86341.2"/>
    </source>
</evidence>
<dbReference type="HOGENOM" id="CLU_008831_1_0_1"/>
<sequence length="545" mass="60956">MSKYGLESHQSQLTQGLRRNRSHRQSLGQNKLSKSPWEEENDALNREAPMIHNKLYCDSVKKNVKLRQVSSSVLSKLGTDDLRSVKSHTELAETANGVRMLAKNLAKATIQLEVKAIMIVTKARDNSLIYLTREIVDYLLAKNKDITVYVDRNLQKSKRFNAVNLYETVPKAKKYVKYWDKKFALQNPQKFDLVVTLGGDGTVLYVSNLFQRVVPPVISFALGSLGFLTNFKFEQFRERMSNVLDAGVRAYLRMRFTCRVHRADGKLICEQQVLNELVVDRGPSPYVTQLELYGDGSLLTVAQADGLIIATPTGSTAYSLSAGGSLVHPGVSAISVTPICPHTLSFRPILLPDGMFLKVKVPSTSRSTAWASFDGKVRTELHKGDYVTIHASPFPFPTVISSKTEYIDSVSRNLNWNAREQQKPFTHLLSENNKKIYENSPANLDSHINNLSLAPDEFDIDYTDEENSSLSDEDIPFVPSPEEGLETPPTYGTFEDRPCFAHPNAKISLNGSSSMSNFSSPTSAESDTLTMYPKHRINNNHTPNN</sequence>
<keyword evidence="2" id="KW-0808">Transferase</keyword>
<dbReference type="Pfam" id="PF20143">
    <property type="entry name" value="NAD_kinase_C"/>
    <property type="match status" value="1"/>
</dbReference>
<dbReference type="STRING" id="284592.Q6BU55"/>
<dbReference type="Proteomes" id="UP000000599">
    <property type="component" value="Chromosome C"/>
</dbReference>
<dbReference type="Gene3D" id="2.60.200.30">
    <property type="entry name" value="Probable inorganic polyphosphate/atp-NAD kinase, domain 2"/>
    <property type="match status" value="1"/>
</dbReference>
<dbReference type="FunCoup" id="Q6BU55">
    <property type="interactions" value="598"/>
</dbReference>
<dbReference type="RefSeq" id="XP_458264.2">
    <property type="nucleotide sequence ID" value="XM_458264.1"/>
</dbReference>
<dbReference type="AlphaFoldDB" id="Q6BU55"/>
<keyword evidence="8" id="KW-1185">Reference proteome</keyword>
<feature type="region of interest" description="Disordered" evidence="6">
    <location>
        <begin position="1"/>
        <end position="40"/>
    </location>
</feature>
<keyword evidence="3" id="KW-0418">Kinase</keyword>
<dbReference type="InterPro" id="IPR016064">
    <property type="entry name" value="NAD/diacylglycerol_kinase_sf"/>
</dbReference>
<dbReference type="HAMAP" id="MF_00361">
    <property type="entry name" value="NAD_kinase"/>
    <property type="match status" value="1"/>
</dbReference>
<organism evidence="7 8">
    <name type="scientific">Debaryomyces hansenii (strain ATCC 36239 / CBS 767 / BCRC 21394 / JCM 1990 / NBRC 0083 / IGC 2968)</name>
    <name type="common">Yeast</name>
    <name type="synonym">Torulaspora hansenii</name>
    <dbReference type="NCBI Taxonomy" id="284592"/>
    <lineage>
        <taxon>Eukaryota</taxon>
        <taxon>Fungi</taxon>
        <taxon>Dikarya</taxon>
        <taxon>Ascomycota</taxon>
        <taxon>Saccharomycotina</taxon>
        <taxon>Pichiomycetes</taxon>
        <taxon>Debaryomycetaceae</taxon>
        <taxon>Debaryomyces</taxon>
    </lineage>
</organism>
<dbReference type="eggNOG" id="KOG2178">
    <property type="taxonomic scope" value="Eukaryota"/>
</dbReference>
<comment type="similarity">
    <text evidence="1">Belongs to the NAD kinase family.</text>
</comment>
<keyword evidence="5" id="KW-0520">NAD</keyword>